<organism evidence="3 4">
    <name type="scientific">Tribonema minus</name>
    <dbReference type="NCBI Taxonomy" id="303371"/>
    <lineage>
        <taxon>Eukaryota</taxon>
        <taxon>Sar</taxon>
        <taxon>Stramenopiles</taxon>
        <taxon>Ochrophyta</taxon>
        <taxon>PX clade</taxon>
        <taxon>Xanthophyceae</taxon>
        <taxon>Tribonematales</taxon>
        <taxon>Tribonemataceae</taxon>
        <taxon>Tribonema</taxon>
    </lineage>
</organism>
<feature type="region of interest" description="Disordered" evidence="2">
    <location>
        <begin position="349"/>
        <end position="397"/>
    </location>
</feature>
<dbReference type="InterPro" id="IPR011990">
    <property type="entry name" value="TPR-like_helical_dom_sf"/>
</dbReference>
<sequence>MSNSIRVLQLDALVMQTVAFDLEPDYETHLELPAGTAVIIRSAKGRATLAAYEVAASPARQHFMVGDGPVACAPNLATLDAELQLEDGGYVSDAAYDALPATLAEIDADSAWDALTSDAPDYRAAAAALREIAARPFERGSEQAYADLAVLYLSGLAAVAPAEPPPNTTAADASDEAAAPLEAKPVSASSGDRQGEDGAAAAERAVEDVLEQHQRIGQFWAACAVGASTDALMILAHHSASAIAPPPPPPSSSPAAAAVPTSVAGSAAARGSGARPRLRKRRRACDAAHYYYRDVFGGAEMAAYHDFTTTLPLPSQFRLEDAGPLGGAGRGPSIGGNLLSRLRARLRWGGGGGGGGGGEAQGSGGGEAQGGGGGEAQGGGGGRGGGGGGHGGGGGAAPSFWSRRGLLQWGAEQDADIVELSAAGGDAWAQLTLGYQYMMGESGRMPDRAQAELWLKRAADSGEAQGHTYLGMLHQMDWGDGPMWEGYDLQQVVNHFHDGAKGGDAMAWSLLGQLYLDGMVRDDPPVPTKKGREAAKAGMIAADDHYAKPWDYAHAARCFETALSGGYTPAAVQLGYMTLHGLGRLQKDETAAVALFERAADVGVPAALLELIDLERQRALNGVALWDCEKIMGYWRRLAELYLSGTVLAAASDAYAEGATGAALMLYAQAAEQGSTAGKANAGLLLLQAASTQPTTDDSSGGGGGGSNSSGIDRLARALRTAGIDAVAAGQRYLQRAADSGDTSVHLALADFAWATRSAAAAPAADAKRQSGGAADETAAARADTPSGGAAPAPTADAAADGDADAALAAAVNFYTAAAAAPRPDPRALYSLGWLHAWGLGVPKNTTEAKRLYRAAGTPPATLALAALEVQERLPAWLLAPLLSAVGGVVGSDGGSSSGSDGSESTRARVVVAVALGAVMLWWMMARRRW</sequence>
<feature type="compositionally biased region" description="Low complexity" evidence="2">
    <location>
        <begin position="168"/>
        <end position="183"/>
    </location>
</feature>
<dbReference type="Proteomes" id="UP000664859">
    <property type="component" value="Unassembled WGS sequence"/>
</dbReference>
<dbReference type="InterPro" id="IPR050767">
    <property type="entry name" value="Sel1_AlgK"/>
</dbReference>
<comment type="caution">
    <text evidence="3">The sequence shown here is derived from an EMBL/GenBank/DDBJ whole genome shotgun (WGS) entry which is preliminary data.</text>
</comment>
<dbReference type="AlphaFoldDB" id="A0A836CFS5"/>
<evidence type="ECO:0000313" key="3">
    <source>
        <dbReference type="EMBL" id="KAG5182246.1"/>
    </source>
</evidence>
<gene>
    <name evidence="3" type="ORF">JKP88DRAFT_319467</name>
</gene>
<feature type="compositionally biased region" description="Gly residues" evidence="2">
    <location>
        <begin position="349"/>
        <end position="396"/>
    </location>
</feature>
<dbReference type="InterPro" id="IPR006597">
    <property type="entry name" value="Sel1-like"/>
</dbReference>
<name>A0A836CFS5_9STRA</name>
<dbReference type="OrthoDB" id="272077at2759"/>
<dbReference type="SUPFAM" id="SSF81901">
    <property type="entry name" value="HCP-like"/>
    <property type="match status" value="3"/>
</dbReference>
<proteinExistence type="inferred from homology"/>
<dbReference type="Pfam" id="PF08238">
    <property type="entry name" value="Sel1"/>
    <property type="match status" value="5"/>
</dbReference>
<accession>A0A836CFS5</accession>
<feature type="compositionally biased region" description="Low complexity" evidence="2">
    <location>
        <begin position="774"/>
        <end position="798"/>
    </location>
</feature>
<reference evidence="3" key="1">
    <citation type="submission" date="2021-02" db="EMBL/GenBank/DDBJ databases">
        <title>First Annotated Genome of the Yellow-green Alga Tribonema minus.</title>
        <authorList>
            <person name="Mahan K.M."/>
        </authorList>
    </citation>
    <scope>NUCLEOTIDE SEQUENCE</scope>
    <source>
        <strain evidence="3">UTEX B ZZ1240</strain>
    </source>
</reference>
<dbReference type="PANTHER" id="PTHR11102:SF160">
    <property type="entry name" value="ERAD-ASSOCIATED E3 UBIQUITIN-PROTEIN LIGASE COMPONENT HRD3"/>
    <property type="match status" value="1"/>
</dbReference>
<evidence type="ECO:0000256" key="1">
    <source>
        <dbReference type="ARBA" id="ARBA00038101"/>
    </source>
</evidence>
<evidence type="ECO:0000256" key="2">
    <source>
        <dbReference type="SAM" id="MobiDB-lite"/>
    </source>
</evidence>
<protein>
    <submittedName>
        <fullName evidence="3">Uncharacterized protein</fullName>
    </submittedName>
</protein>
<feature type="region of interest" description="Disordered" evidence="2">
    <location>
        <begin position="765"/>
        <end position="798"/>
    </location>
</feature>
<dbReference type="PANTHER" id="PTHR11102">
    <property type="entry name" value="SEL-1-LIKE PROTEIN"/>
    <property type="match status" value="1"/>
</dbReference>
<dbReference type="SMART" id="SM00671">
    <property type="entry name" value="SEL1"/>
    <property type="match status" value="3"/>
</dbReference>
<dbReference type="Gene3D" id="1.25.40.10">
    <property type="entry name" value="Tetratricopeptide repeat domain"/>
    <property type="match status" value="1"/>
</dbReference>
<keyword evidence="4" id="KW-1185">Reference proteome</keyword>
<evidence type="ECO:0000313" key="4">
    <source>
        <dbReference type="Proteomes" id="UP000664859"/>
    </source>
</evidence>
<comment type="similarity">
    <text evidence="1">Belongs to the sel-1 family.</text>
</comment>
<dbReference type="EMBL" id="JAFCMP010000257">
    <property type="protein sequence ID" value="KAG5182246.1"/>
    <property type="molecule type" value="Genomic_DNA"/>
</dbReference>
<feature type="region of interest" description="Disordered" evidence="2">
    <location>
        <begin position="163"/>
        <end position="204"/>
    </location>
</feature>